<protein>
    <submittedName>
        <fullName evidence="3">Polysaccharide deacetylase family protein</fullName>
    </submittedName>
</protein>
<dbReference type="SUPFAM" id="SSF88713">
    <property type="entry name" value="Glycoside hydrolase/deacetylase"/>
    <property type="match status" value="1"/>
</dbReference>
<gene>
    <name evidence="3" type="ORF">INR99_02845</name>
</gene>
<feature type="domain" description="NodB homology" evidence="2">
    <location>
        <begin position="52"/>
        <end position="159"/>
    </location>
</feature>
<evidence type="ECO:0000256" key="1">
    <source>
        <dbReference type="SAM" id="SignalP"/>
    </source>
</evidence>
<dbReference type="EMBL" id="JADFUA010000001">
    <property type="protein sequence ID" value="MBE9608278.1"/>
    <property type="molecule type" value="Genomic_DNA"/>
</dbReference>
<dbReference type="InterPro" id="IPR011330">
    <property type="entry name" value="Glyco_hydro/deAcase_b/a-brl"/>
</dbReference>
<name>A0A8J7K7M1_9NEIS</name>
<dbReference type="Gene3D" id="3.20.20.370">
    <property type="entry name" value="Glycoside hydrolase/deacetylase"/>
    <property type="match status" value="1"/>
</dbReference>
<reference evidence="3 4" key="1">
    <citation type="submission" date="2020-10" db="EMBL/GenBank/DDBJ databases">
        <title>The genome sequence of Chitinilyticum litopenaei 4Y14.</title>
        <authorList>
            <person name="Liu Y."/>
        </authorList>
    </citation>
    <scope>NUCLEOTIDE SEQUENCE [LARGE SCALE GENOMIC DNA]</scope>
    <source>
        <strain evidence="3 4">4Y14</strain>
    </source>
</reference>
<evidence type="ECO:0000313" key="4">
    <source>
        <dbReference type="Proteomes" id="UP000604481"/>
    </source>
</evidence>
<feature type="chain" id="PRO_5035166153" evidence="1">
    <location>
        <begin position="21"/>
        <end position="349"/>
    </location>
</feature>
<sequence>MRTIALLAGLLPVLASAAQAAPLTSVSITPWRGDARGAHTIAHDDYCSPGVSGIEKNALPILEARGLKAAVGVIGKECKPADWARLKELIAKGYEPFNHTLSHSGELEAGTLAAVKGWDAKREILDAHALMLEKTGYRFSFIGYPFDLASPETRAMVKQQPDYLGARAAKHLYDGSMAGLNTDEGDPYFVKWDVYWTDGKWSLYKPGAAGSILIQHAEAAINSGSWTFRTMHGVADGSWEAVPLAEYTAYADYLKQQADAGKLWIATPTEVIRYRETRRYCSVKLDSKGIQFDTSATDCKRYAIPVTLAITAASAPVLQQGSKKLAVKAAGDKRWLVEADPLAGPVLVQ</sequence>
<dbReference type="GO" id="GO:0005975">
    <property type="term" value="P:carbohydrate metabolic process"/>
    <property type="evidence" value="ECO:0007669"/>
    <property type="project" value="InterPro"/>
</dbReference>
<evidence type="ECO:0000313" key="3">
    <source>
        <dbReference type="EMBL" id="MBE9608278.1"/>
    </source>
</evidence>
<dbReference type="Proteomes" id="UP000604481">
    <property type="component" value="Unassembled WGS sequence"/>
</dbReference>
<dbReference type="GO" id="GO:0016810">
    <property type="term" value="F:hydrolase activity, acting on carbon-nitrogen (but not peptide) bonds"/>
    <property type="evidence" value="ECO:0007669"/>
    <property type="project" value="InterPro"/>
</dbReference>
<dbReference type="InterPro" id="IPR002509">
    <property type="entry name" value="NODB_dom"/>
</dbReference>
<evidence type="ECO:0000259" key="2">
    <source>
        <dbReference type="Pfam" id="PF01522"/>
    </source>
</evidence>
<comment type="caution">
    <text evidence="3">The sequence shown here is derived from an EMBL/GenBank/DDBJ whole genome shotgun (WGS) entry which is preliminary data.</text>
</comment>
<accession>A0A8J7K7M1</accession>
<dbReference type="AlphaFoldDB" id="A0A8J7K7M1"/>
<organism evidence="3 4">
    <name type="scientific">Chitinilyticum piscinae</name>
    <dbReference type="NCBI Taxonomy" id="2866724"/>
    <lineage>
        <taxon>Bacteria</taxon>
        <taxon>Pseudomonadati</taxon>
        <taxon>Pseudomonadota</taxon>
        <taxon>Betaproteobacteria</taxon>
        <taxon>Neisseriales</taxon>
        <taxon>Chitinibacteraceae</taxon>
        <taxon>Chitinilyticum</taxon>
    </lineage>
</organism>
<dbReference type="Pfam" id="PF01522">
    <property type="entry name" value="Polysacc_deac_1"/>
    <property type="match status" value="1"/>
</dbReference>
<keyword evidence="1" id="KW-0732">Signal</keyword>
<dbReference type="RefSeq" id="WP_194114772.1">
    <property type="nucleotide sequence ID" value="NZ_JADFUA010000001.1"/>
</dbReference>
<proteinExistence type="predicted"/>
<feature type="signal peptide" evidence="1">
    <location>
        <begin position="1"/>
        <end position="20"/>
    </location>
</feature>
<keyword evidence="4" id="KW-1185">Reference proteome</keyword>